<dbReference type="GO" id="GO:0005666">
    <property type="term" value="C:RNA polymerase III complex"/>
    <property type="evidence" value="ECO:0007669"/>
    <property type="project" value="InterPro"/>
</dbReference>
<comment type="similarity">
    <text evidence="2">Belongs to the eukaryotic RPC34/RPC39 RNA polymerase subunit family.</text>
</comment>
<protein>
    <submittedName>
        <fullName evidence="6">RNA polymerase Rpc34 subunit</fullName>
    </submittedName>
</protein>
<evidence type="ECO:0000313" key="6">
    <source>
        <dbReference type="EMBL" id="KHJ97449.1"/>
    </source>
</evidence>
<dbReference type="Proteomes" id="UP000053660">
    <property type="component" value="Unassembled WGS sequence"/>
</dbReference>
<organism evidence="6 7">
    <name type="scientific">Oesophagostomum dentatum</name>
    <name type="common">Nodular worm</name>
    <dbReference type="NCBI Taxonomy" id="61180"/>
    <lineage>
        <taxon>Eukaryota</taxon>
        <taxon>Metazoa</taxon>
        <taxon>Ecdysozoa</taxon>
        <taxon>Nematoda</taxon>
        <taxon>Chromadorea</taxon>
        <taxon>Rhabditida</taxon>
        <taxon>Rhabditina</taxon>
        <taxon>Rhabditomorpha</taxon>
        <taxon>Strongyloidea</taxon>
        <taxon>Strongylidae</taxon>
        <taxon>Oesophagostomum</taxon>
    </lineage>
</organism>
<dbReference type="PANTHER" id="PTHR12780">
    <property type="entry name" value="RNA POLYMERASE III DNA DIRECTED , 39KD SUBUNIT-RELATED"/>
    <property type="match status" value="1"/>
</dbReference>
<dbReference type="GO" id="GO:0005737">
    <property type="term" value="C:cytoplasm"/>
    <property type="evidence" value="ECO:0007669"/>
    <property type="project" value="UniProtKB-ARBA"/>
</dbReference>
<evidence type="ECO:0000256" key="4">
    <source>
        <dbReference type="ARBA" id="ARBA00023163"/>
    </source>
</evidence>
<dbReference type="OrthoDB" id="613763at2759"/>
<dbReference type="FunFam" id="1.10.10.10:FF:000116">
    <property type="entry name" value="DNA-directed RNA polymerase III subunit RPC6"/>
    <property type="match status" value="1"/>
</dbReference>
<evidence type="ECO:0000256" key="3">
    <source>
        <dbReference type="ARBA" id="ARBA00022478"/>
    </source>
</evidence>
<sequence length="306" mass="34446">DPYKIFLVNFKVGAASNDAVEDQIYNIVQSSADGMDTDTISALTAAIPALDRQNAINTLLISKKLVISKTSAGVLKLKVNTSTQLTGATDEEQAIYTLIEESKRKGIWIRELRDGSGLSQIQLRKVLKSLEQRKLIKNVKAVGTTKKCYMLYDLEPDTSLTGGTFYSDQQLDSELIHTLVHVCIGYVEGRRKQAIDNHPDDIQMQKELSAVRPQEIVDFVLEKRVLNVTVTLEDIERILDVAILDGAIERRSDGKVSSIILVDRTFFASRHGTMLNLSSRRRLYVRPRDKPPDVQVYDRVVIWKLD</sequence>
<dbReference type="InterPro" id="IPR016049">
    <property type="entry name" value="RNA_pol_Rpc34-like"/>
</dbReference>
<dbReference type="GO" id="GO:0005654">
    <property type="term" value="C:nucleoplasm"/>
    <property type="evidence" value="ECO:0007669"/>
    <property type="project" value="UniProtKB-ARBA"/>
</dbReference>
<dbReference type="Gene3D" id="1.10.10.10">
    <property type="entry name" value="Winged helix-like DNA-binding domain superfamily/Winged helix DNA-binding domain"/>
    <property type="match status" value="2"/>
</dbReference>
<evidence type="ECO:0000256" key="5">
    <source>
        <dbReference type="ARBA" id="ARBA00023242"/>
    </source>
</evidence>
<keyword evidence="7" id="KW-1185">Reference proteome</keyword>
<evidence type="ECO:0000256" key="2">
    <source>
        <dbReference type="ARBA" id="ARBA00011038"/>
    </source>
</evidence>
<comment type="subcellular location">
    <subcellularLocation>
        <location evidence="1">Nucleus</location>
    </subcellularLocation>
</comment>
<reference evidence="6 7" key="1">
    <citation type="submission" date="2014-03" db="EMBL/GenBank/DDBJ databases">
        <title>Draft genome of the hookworm Oesophagostomum dentatum.</title>
        <authorList>
            <person name="Mitreva M."/>
        </authorList>
    </citation>
    <scope>NUCLEOTIDE SEQUENCE [LARGE SCALE GENOMIC DNA]</scope>
    <source>
        <strain evidence="6 7">OD-Hann</strain>
    </source>
</reference>
<dbReference type="InterPro" id="IPR036388">
    <property type="entry name" value="WH-like_DNA-bd_sf"/>
</dbReference>
<dbReference type="EMBL" id="KN549453">
    <property type="protein sequence ID" value="KHJ97449.1"/>
    <property type="molecule type" value="Genomic_DNA"/>
</dbReference>
<gene>
    <name evidence="6" type="ORF">OESDEN_02565</name>
</gene>
<dbReference type="Pfam" id="PF05158">
    <property type="entry name" value="RNA_pol_Rpc34"/>
    <property type="match status" value="1"/>
</dbReference>
<feature type="non-terminal residue" evidence="6">
    <location>
        <position position="1"/>
    </location>
</feature>
<accession>A0A0B1TJL1</accession>
<dbReference type="SUPFAM" id="SSF46785">
    <property type="entry name" value="Winged helix' DNA-binding domain"/>
    <property type="match status" value="1"/>
</dbReference>
<dbReference type="InterPro" id="IPR036390">
    <property type="entry name" value="WH_DNA-bd_sf"/>
</dbReference>
<keyword evidence="3" id="KW-0240">DNA-directed RNA polymerase</keyword>
<keyword evidence="4" id="KW-0804">Transcription</keyword>
<name>A0A0B1TJL1_OESDE</name>
<evidence type="ECO:0000313" key="7">
    <source>
        <dbReference type="Proteomes" id="UP000053660"/>
    </source>
</evidence>
<proteinExistence type="inferred from homology"/>
<evidence type="ECO:0000256" key="1">
    <source>
        <dbReference type="ARBA" id="ARBA00004123"/>
    </source>
</evidence>
<dbReference type="GO" id="GO:0006383">
    <property type="term" value="P:transcription by RNA polymerase III"/>
    <property type="evidence" value="ECO:0007669"/>
    <property type="project" value="InterPro"/>
</dbReference>
<dbReference type="AlphaFoldDB" id="A0A0B1TJL1"/>
<keyword evidence="5" id="KW-0539">Nucleus</keyword>
<dbReference type="InterPro" id="IPR007832">
    <property type="entry name" value="RNA_pol_Rpc34"/>
</dbReference>